<proteinExistence type="predicted"/>
<reference evidence="1 2" key="1">
    <citation type="submission" date="2023-03" db="EMBL/GenBank/DDBJ databases">
        <title>Bacillus Genome Sequencing.</title>
        <authorList>
            <person name="Dunlap C."/>
        </authorList>
    </citation>
    <scope>NUCLEOTIDE SEQUENCE [LARGE SCALE GENOMIC DNA]</scope>
    <source>
        <strain evidence="1 2">B-23453</strain>
    </source>
</reference>
<comment type="caution">
    <text evidence="1">The sequence shown here is derived from an EMBL/GenBank/DDBJ whole genome shotgun (WGS) entry which is preliminary data.</text>
</comment>
<accession>A0ABU6MJ55</accession>
<organism evidence="1 2">
    <name type="scientific">Heyndrickxia acidicola</name>
    <dbReference type="NCBI Taxonomy" id="209389"/>
    <lineage>
        <taxon>Bacteria</taxon>
        <taxon>Bacillati</taxon>
        <taxon>Bacillota</taxon>
        <taxon>Bacilli</taxon>
        <taxon>Bacillales</taxon>
        <taxon>Bacillaceae</taxon>
        <taxon>Heyndrickxia</taxon>
    </lineage>
</organism>
<dbReference type="Proteomes" id="UP001341444">
    <property type="component" value="Unassembled WGS sequence"/>
</dbReference>
<dbReference type="RefSeq" id="WP_260525567.1">
    <property type="nucleotide sequence ID" value="NZ_JARMAB010000025.1"/>
</dbReference>
<gene>
    <name evidence="1" type="ORF">P4T90_16755</name>
</gene>
<evidence type="ECO:0000313" key="1">
    <source>
        <dbReference type="EMBL" id="MED1204698.1"/>
    </source>
</evidence>
<protein>
    <submittedName>
        <fullName evidence="1">Uncharacterized protein</fullName>
    </submittedName>
</protein>
<sequence length="41" mass="4695">MDLLQFNQTIDELVSKELLKSILSWGFFKAPALFLIPLQSV</sequence>
<evidence type="ECO:0000313" key="2">
    <source>
        <dbReference type="Proteomes" id="UP001341444"/>
    </source>
</evidence>
<name>A0ABU6MJ55_9BACI</name>
<keyword evidence="2" id="KW-1185">Reference proteome</keyword>
<dbReference type="EMBL" id="JARMAB010000025">
    <property type="protein sequence ID" value="MED1204698.1"/>
    <property type="molecule type" value="Genomic_DNA"/>
</dbReference>